<dbReference type="PANTHER" id="PTHR37539:SF1">
    <property type="entry name" value="ER-BOUND OXYGENASE MPAB_MPAB'_RUBBER OXYGENASE CATALYTIC DOMAIN-CONTAINING PROTEIN"/>
    <property type="match status" value="1"/>
</dbReference>
<feature type="compositionally biased region" description="Acidic residues" evidence="1">
    <location>
        <begin position="1048"/>
        <end position="1060"/>
    </location>
</feature>
<feature type="region of interest" description="Disordered" evidence="1">
    <location>
        <begin position="693"/>
        <end position="712"/>
    </location>
</feature>
<dbReference type="InterPro" id="IPR037473">
    <property type="entry name" value="Lcp-like"/>
</dbReference>
<feature type="compositionally biased region" description="Low complexity" evidence="1">
    <location>
        <begin position="833"/>
        <end position="848"/>
    </location>
</feature>
<feature type="region of interest" description="Disordered" evidence="1">
    <location>
        <begin position="603"/>
        <end position="643"/>
    </location>
</feature>
<keyword evidence="4" id="KW-1185">Reference proteome</keyword>
<sequence>MTSSFLVELGRAAAKISTSSTLVLAVLVALLLFCVPPARALTIDVLCHIYVAIFHRPFRSSPTDFLYSRYEAPLPSTNPTWSRIQASTVLKWRAQRKGLRHGKQIDWDRDNAVKDGDMIEAWDRIVEWDQRCLHPHKLGKLRRIGDPLADRALEQLESSVAVAAQPKTASTDALRRIYDQASEQNATSSEKSDCLSFWKAIDRRPPPGAGALGLDWYESHCSQDAIASLPHWPQYPSTNKPEPVATLPIWTPDDATAIDATSQSAELEAEAEVIRRGQDVFYRYAGPMLTVLLHFSLAGGFASPRITHMLKQTAYLVPTAAASRAQNSKSSGTPLLPTFVLDVVEKADSLTPARIAALSAPGADTADGKGPLISLEMGGDGWQSAVRVRLLHTNVRRRVLKLVERDRNGFSGTKGEVYDVDKNGIPINQEDMLGTLCAFASAPLAMLQRIGVRPSAQERKDYIALWRHVGFYMGIEPALLRRAFADAQGADRTMWCTVLHLFSQVEVLEKNAFGLQPRMQGPTIPVLIACADRPPFHTPLSAHVAISRRLLGKSLADSLALPASCARREVLSDTALLGMQVPILFGYFYPRQRREKRRLELARPLSPRNKRTRFEMPSSEQVHKVQGEDKREKVNVETQSSAHVDVPENKEHIMRLAREWRWLMREMPVLPTTPSFSETHCYRHKLTGTDNRRILSDASSSSPSTSTLRPEPPIDIHAAATVSTLSKHHRDLFQADLYRYVTLLTARSIRLFARTVASRSDLGNKLFGALSKGLYRLRRPVEATLVNVTRVNDFLGIVTRHRDLTAATLQADPRIRAILGSSISATTAAAHDQPSQPSDASSSTSEQPVLAPRAEHSLTHLHLVHFDARLLHRLVTLSSLTHIVLTQPVVPERRPGAPGLSVIPRSHLLLLLGSGNVSHIVVRADLPTCIRMMEEISPVEDGKLVFRPTFSDASQQQVLRSSLPTEVGALYDSLAVEEVDLLGEFWARLRPRSASPSREDADTSRGSGRTSHGRSSDSSGGGTSGSGSTGWGEEDESSQRRSQQDDQSGSDDDPGSDSVEDPPIRNTNAPPLNIPIEELLRSERFTPTGLVGPPHAPSSPRSGTEHTSSASQRQGRRRHSSRTTTPFAIRKTDLRGATQRNIDLCTLLYDALTEEAGAGPETARQSDMGFW</sequence>
<reference evidence="4" key="1">
    <citation type="submission" date="2014-06" db="EMBL/GenBank/DDBJ databases">
        <authorList>
            <person name="Berkman P.J."/>
        </authorList>
    </citation>
    <scope>NUCLEOTIDE SEQUENCE [LARGE SCALE GENOMIC DNA]</scope>
</reference>
<feature type="region of interest" description="Disordered" evidence="1">
    <location>
        <begin position="1086"/>
        <end position="1132"/>
    </location>
</feature>
<dbReference type="GO" id="GO:0016491">
    <property type="term" value="F:oxidoreductase activity"/>
    <property type="evidence" value="ECO:0007669"/>
    <property type="project" value="InterPro"/>
</dbReference>
<evidence type="ECO:0000313" key="3">
    <source>
        <dbReference type="EMBL" id="CDS00961.1"/>
    </source>
</evidence>
<feature type="compositionally biased region" description="Gly residues" evidence="1">
    <location>
        <begin position="1019"/>
        <end position="1030"/>
    </location>
</feature>
<evidence type="ECO:0000256" key="1">
    <source>
        <dbReference type="SAM" id="MobiDB-lite"/>
    </source>
</evidence>
<organism evidence="3 4">
    <name type="scientific">Sporisorium scitamineum</name>
    <dbReference type="NCBI Taxonomy" id="49012"/>
    <lineage>
        <taxon>Eukaryota</taxon>
        <taxon>Fungi</taxon>
        <taxon>Dikarya</taxon>
        <taxon>Basidiomycota</taxon>
        <taxon>Ustilaginomycotina</taxon>
        <taxon>Ustilaginomycetes</taxon>
        <taxon>Ustilaginales</taxon>
        <taxon>Ustilaginaceae</taxon>
        <taxon>Sporisorium</taxon>
    </lineage>
</organism>
<dbReference type="InterPro" id="IPR018713">
    <property type="entry name" value="MPAB/Lcp_cat_dom"/>
</dbReference>
<feature type="region of interest" description="Disordered" evidence="1">
    <location>
        <begin position="828"/>
        <end position="850"/>
    </location>
</feature>
<dbReference type="AlphaFoldDB" id="A0A0F7RVL3"/>
<dbReference type="STRING" id="49012.A0A0F7RVL3"/>
<dbReference type="PANTHER" id="PTHR37539">
    <property type="entry name" value="SECRETED PROTEIN-RELATED"/>
    <property type="match status" value="1"/>
</dbReference>
<protein>
    <recommendedName>
        <fullName evidence="2">ER-bound oxygenase mpaB/mpaB'/Rubber oxygenase catalytic domain-containing protein</fullName>
    </recommendedName>
</protein>
<dbReference type="EMBL" id="CCFA01003293">
    <property type="protein sequence ID" value="CDS00961.1"/>
    <property type="molecule type" value="Genomic_DNA"/>
</dbReference>
<feature type="domain" description="ER-bound oxygenase mpaB/mpaB'/Rubber oxygenase catalytic" evidence="2">
    <location>
        <begin position="378"/>
        <end position="570"/>
    </location>
</feature>
<dbReference type="Pfam" id="PF09995">
    <property type="entry name" value="MPAB_Lcp_cat"/>
    <property type="match status" value="1"/>
</dbReference>
<evidence type="ECO:0000259" key="2">
    <source>
        <dbReference type="Pfam" id="PF09995"/>
    </source>
</evidence>
<name>A0A0F7RVL3_9BASI</name>
<evidence type="ECO:0000313" key="4">
    <source>
        <dbReference type="Proteomes" id="UP000242770"/>
    </source>
</evidence>
<accession>A0A0F7RVL3</accession>
<feature type="compositionally biased region" description="Basic and acidic residues" evidence="1">
    <location>
        <begin position="621"/>
        <end position="635"/>
    </location>
</feature>
<gene>
    <name evidence="3" type="primary">SSCI55140.1</name>
</gene>
<dbReference type="Proteomes" id="UP000242770">
    <property type="component" value="Unassembled WGS sequence"/>
</dbReference>
<feature type="compositionally biased region" description="Low complexity" evidence="1">
    <location>
        <begin position="696"/>
        <end position="706"/>
    </location>
</feature>
<proteinExistence type="predicted"/>
<feature type="region of interest" description="Disordered" evidence="1">
    <location>
        <begin position="991"/>
        <end position="1073"/>
    </location>
</feature>